<dbReference type="PANTHER" id="PTHR42909:SF1">
    <property type="entry name" value="CARBOHYDRATE KINASE PFKB DOMAIN-CONTAINING PROTEIN"/>
    <property type="match status" value="1"/>
</dbReference>
<dbReference type="InterPro" id="IPR002173">
    <property type="entry name" value="Carboh/pur_kinase_PfkB_CS"/>
</dbReference>
<name>A0A922TCM3_9HYPH</name>
<organism evidence="5 6">
    <name type="scientific">Pseudorhizobium pelagicum</name>
    <dbReference type="NCBI Taxonomy" id="1509405"/>
    <lineage>
        <taxon>Bacteria</taxon>
        <taxon>Pseudomonadati</taxon>
        <taxon>Pseudomonadota</taxon>
        <taxon>Alphaproteobacteria</taxon>
        <taxon>Hyphomicrobiales</taxon>
        <taxon>Rhizobiaceae</taxon>
        <taxon>Rhizobium/Agrobacterium group</taxon>
        <taxon>Pseudorhizobium</taxon>
    </lineage>
</organism>
<evidence type="ECO:0000256" key="2">
    <source>
        <dbReference type="ARBA" id="ARBA00022723"/>
    </source>
</evidence>
<comment type="caution">
    <text evidence="5">The sequence shown here is derived from an EMBL/GenBank/DDBJ whole genome shotgun (WGS) entry which is preliminary data.</text>
</comment>
<keyword evidence="2" id="KW-0479">Metal-binding</keyword>
<dbReference type="EMBL" id="JOKJ01000001">
    <property type="protein sequence ID" value="KEQ11117.1"/>
    <property type="molecule type" value="Genomic_DNA"/>
</dbReference>
<sequence length="314" mass="32542">MSRRVLVLGGAHLDRRGRISGDTAMGASNPGAWMEEIGGGAFNVARNLALLGHQVTMVSPRGGDMTADKIAAAAEAAGVIDRPFVFLDRATPSYTAILEHDGNLVVALADMDLYRLFGPRRLQVRALRQSIEEAELIVCDANLPAETLTALCAAASLAGVPVAGIAISPAKVVRFSAALPALGYLFMNAAEAAALCGTQAATAATWPVHLRRKGLRAGVVTDGGHKLAAFDAAESLTMAPPPLTYTADVTGAGDALAAGTLDALLRHKELPEAIRCGIAASRITLRSPHAVAPDLTPDALDDETTLVGTPQKVF</sequence>
<dbReference type="CDD" id="cd01941">
    <property type="entry name" value="YeiC_kinase_like"/>
    <property type="match status" value="1"/>
</dbReference>
<dbReference type="PROSITE" id="PS00583">
    <property type="entry name" value="PFKB_KINASES_1"/>
    <property type="match status" value="1"/>
</dbReference>
<dbReference type="GO" id="GO:0016301">
    <property type="term" value="F:kinase activity"/>
    <property type="evidence" value="ECO:0007669"/>
    <property type="project" value="UniProtKB-KW"/>
</dbReference>
<feature type="domain" description="Carbohydrate kinase PfkB" evidence="4">
    <location>
        <begin position="29"/>
        <end position="292"/>
    </location>
</feature>
<dbReference type="GO" id="GO:0016798">
    <property type="term" value="F:hydrolase activity, acting on glycosyl bonds"/>
    <property type="evidence" value="ECO:0007669"/>
    <property type="project" value="TreeGrafter"/>
</dbReference>
<dbReference type="SUPFAM" id="SSF53613">
    <property type="entry name" value="Ribokinase-like"/>
    <property type="match status" value="1"/>
</dbReference>
<evidence type="ECO:0000313" key="6">
    <source>
        <dbReference type="Proteomes" id="UP000052167"/>
    </source>
</evidence>
<dbReference type="RefSeq" id="WP_037166095.1">
    <property type="nucleotide sequence ID" value="NZ_CAJXID010000003.1"/>
</dbReference>
<keyword evidence="6" id="KW-1185">Reference proteome</keyword>
<evidence type="ECO:0000313" key="5">
    <source>
        <dbReference type="EMBL" id="KEQ11117.1"/>
    </source>
</evidence>
<evidence type="ECO:0000256" key="3">
    <source>
        <dbReference type="ARBA" id="ARBA00022777"/>
    </source>
</evidence>
<dbReference type="InterPro" id="IPR011611">
    <property type="entry name" value="PfkB_dom"/>
</dbReference>
<evidence type="ECO:0000256" key="1">
    <source>
        <dbReference type="ARBA" id="ARBA00022679"/>
    </source>
</evidence>
<protein>
    <submittedName>
        <fullName evidence="5">Carbohydrate kinase</fullName>
    </submittedName>
</protein>
<dbReference type="Proteomes" id="UP000052167">
    <property type="component" value="Unassembled WGS sequence"/>
</dbReference>
<dbReference type="GO" id="GO:0046872">
    <property type="term" value="F:metal ion binding"/>
    <property type="evidence" value="ECO:0007669"/>
    <property type="project" value="UniProtKB-KW"/>
</dbReference>
<keyword evidence="1" id="KW-0808">Transferase</keyword>
<dbReference type="GO" id="GO:0005737">
    <property type="term" value="C:cytoplasm"/>
    <property type="evidence" value="ECO:0007669"/>
    <property type="project" value="TreeGrafter"/>
</dbReference>
<dbReference type="OrthoDB" id="9806249at2"/>
<evidence type="ECO:0000259" key="4">
    <source>
        <dbReference type="Pfam" id="PF00294"/>
    </source>
</evidence>
<dbReference type="GO" id="GO:0004730">
    <property type="term" value="F:pseudouridylate synthase activity"/>
    <property type="evidence" value="ECO:0007669"/>
    <property type="project" value="TreeGrafter"/>
</dbReference>
<dbReference type="InterPro" id="IPR029056">
    <property type="entry name" value="Ribokinase-like"/>
</dbReference>
<gene>
    <name evidence="5" type="ORF">GV68_02230</name>
</gene>
<accession>A0A922TCM3</accession>
<dbReference type="Gene3D" id="3.40.1190.20">
    <property type="match status" value="1"/>
</dbReference>
<dbReference type="AlphaFoldDB" id="A0A922TCM3"/>
<dbReference type="PANTHER" id="PTHR42909">
    <property type="entry name" value="ZGC:136858"/>
    <property type="match status" value="1"/>
</dbReference>
<dbReference type="Pfam" id="PF00294">
    <property type="entry name" value="PfkB"/>
    <property type="match status" value="1"/>
</dbReference>
<keyword evidence="3 5" id="KW-0418">Kinase</keyword>
<proteinExistence type="predicted"/>
<reference evidence="5 6" key="1">
    <citation type="submission" date="2014-06" db="EMBL/GenBank/DDBJ databases">
        <title>Rhizobium pelagicum/R2-400B4.</title>
        <authorList>
            <person name="Kimes N.E."/>
            <person name="Lopez-Perez M."/>
        </authorList>
    </citation>
    <scope>NUCLEOTIDE SEQUENCE [LARGE SCALE GENOMIC DNA]</scope>
    <source>
        <strain evidence="5 6">R2-400B4</strain>
    </source>
</reference>